<gene>
    <name evidence="3" type="ORF">GOMPHAMPRED_002665</name>
</gene>
<feature type="domain" description="T6SS Phospholipase effector Tle1-like catalytic" evidence="2">
    <location>
        <begin position="9"/>
        <end position="386"/>
    </location>
</feature>
<feature type="region of interest" description="Disordered" evidence="1">
    <location>
        <begin position="238"/>
        <end position="324"/>
    </location>
</feature>
<dbReference type="EMBL" id="CAJPDQ010000018">
    <property type="protein sequence ID" value="CAF9922760.1"/>
    <property type="molecule type" value="Genomic_DNA"/>
</dbReference>
<evidence type="ECO:0000259" key="2">
    <source>
        <dbReference type="Pfam" id="PF09994"/>
    </source>
</evidence>
<protein>
    <recommendedName>
        <fullName evidence="2">T6SS Phospholipase effector Tle1-like catalytic domain-containing protein</fullName>
    </recommendedName>
</protein>
<proteinExistence type="predicted"/>
<dbReference type="PANTHER" id="PTHR33840:SF2">
    <property type="entry name" value="TLE1 PHOSPHOLIPASE DOMAIN-CONTAINING PROTEIN"/>
    <property type="match status" value="1"/>
</dbReference>
<name>A0A8H3IPL4_9LECA</name>
<accession>A0A8H3IPL4</accession>
<dbReference type="Proteomes" id="UP000664169">
    <property type="component" value="Unassembled WGS sequence"/>
</dbReference>
<organism evidence="3 4">
    <name type="scientific">Gomphillus americanus</name>
    <dbReference type="NCBI Taxonomy" id="1940652"/>
    <lineage>
        <taxon>Eukaryota</taxon>
        <taxon>Fungi</taxon>
        <taxon>Dikarya</taxon>
        <taxon>Ascomycota</taxon>
        <taxon>Pezizomycotina</taxon>
        <taxon>Lecanoromycetes</taxon>
        <taxon>OSLEUM clade</taxon>
        <taxon>Ostropomycetidae</taxon>
        <taxon>Ostropales</taxon>
        <taxon>Graphidaceae</taxon>
        <taxon>Gomphilloideae</taxon>
        <taxon>Gomphillus</taxon>
    </lineage>
</organism>
<dbReference type="OrthoDB" id="3162439at2759"/>
<keyword evidence="4" id="KW-1185">Reference proteome</keyword>
<dbReference type="SUPFAM" id="SSF53474">
    <property type="entry name" value="alpha/beta-Hydrolases"/>
    <property type="match status" value="1"/>
</dbReference>
<evidence type="ECO:0000313" key="4">
    <source>
        <dbReference type="Proteomes" id="UP000664169"/>
    </source>
</evidence>
<dbReference type="InterPro" id="IPR018712">
    <property type="entry name" value="Tle1-like_cat"/>
</dbReference>
<feature type="compositionally biased region" description="Basic and acidic residues" evidence="1">
    <location>
        <begin position="238"/>
        <end position="248"/>
    </location>
</feature>
<sequence>MAQMSWNKKVFVLLFDGTGNKFSGTESDSNILKILRMLDRNDTRQVHYYQPGIGTYVHSNTYSHTSAITRAHSWFTKARDAAIGASFDEHVMGGYKFLMRYYQPGDDLYIFGFSRGAYTARYLAEMLDYIGLLEAGNEELARFAWKAFAKWQRRLERTEAEKRQKTAMFEFMKAFRDTFARPIKRIRFLGLFDTVNSVSQFESRWMSRSNHPYTAISSSMVIRHAVSIDERRAKFRQDLVGETNDKRVNGNPSNKNKESKTLSEKETRKLEATEANPRFRRASVAQRRARSRERTKRVPDLSPVRSFNTASEDDARSAHSISNSVPFNTDTFDWGNMEEEDRDEAAPQDVLEVWFSGGHGDIGGGWTAKENEVLLSHIPLVWMVREAQRAGLRFNPEKVAEMNCGWGADFENDEDIDPGVAAATGIPQVQVTGTESPASAASTANTADNRKNHFHKHLHRAATESIVHDCLQFGGGLGAIAVAGWAFMEYLPFRRMDLQPDSTWKSVRWPLPMGEVRDIPDTAIIHGSVIRRMAADPKYRPGNLIVGGGGRGVRVAPIDLGTGEWDILREAGNPIGECYIRRKKACNGVHHEEKHSK</sequence>
<evidence type="ECO:0000313" key="3">
    <source>
        <dbReference type="EMBL" id="CAF9922760.1"/>
    </source>
</evidence>
<dbReference type="PANTHER" id="PTHR33840">
    <property type="match status" value="1"/>
</dbReference>
<comment type="caution">
    <text evidence="3">The sequence shown here is derived from an EMBL/GenBank/DDBJ whole genome shotgun (WGS) entry which is preliminary data.</text>
</comment>
<dbReference type="InterPro" id="IPR029058">
    <property type="entry name" value="AB_hydrolase_fold"/>
</dbReference>
<dbReference type="Pfam" id="PF09994">
    <property type="entry name" value="T6SS_Tle1-like_cat"/>
    <property type="match status" value="1"/>
</dbReference>
<reference evidence="3" key="1">
    <citation type="submission" date="2021-03" db="EMBL/GenBank/DDBJ databases">
        <authorList>
            <person name="Tagirdzhanova G."/>
        </authorList>
    </citation>
    <scope>NUCLEOTIDE SEQUENCE</scope>
</reference>
<feature type="compositionally biased region" description="Basic and acidic residues" evidence="1">
    <location>
        <begin position="255"/>
        <end position="272"/>
    </location>
</feature>
<evidence type="ECO:0000256" key="1">
    <source>
        <dbReference type="SAM" id="MobiDB-lite"/>
    </source>
</evidence>
<dbReference type="AlphaFoldDB" id="A0A8H3IPL4"/>